<evidence type="ECO:0000256" key="6">
    <source>
        <dbReference type="ARBA" id="ARBA00022841"/>
    </source>
</evidence>
<comment type="pathway">
    <text evidence="2">Glycan biosynthesis; alginate biosynthesis.</text>
</comment>
<feature type="domain" description="AlgX/AlgJ SGNH hydrolase-like" evidence="7">
    <location>
        <begin position="63"/>
        <end position="187"/>
    </location>
</feature>
<dbReference type="AlphaFoldDB" id="A0A6I1MT53"/>
<dbReference type="EMBL" id="WHJC01000584">
    <property type="protein sequence ID" value="MPQ45312.1"/>
    <property type="molecule type" value="Genomic_DNA"/>
</dbReference>
<feature type="non-terminal residue" evidence="8">
    <location>
        <position position="239"/>
    </location>
</feature>
<evidence type="ECO:0000256" key="1">
    <source>
        <dbReference type="ARBA" id="ARBA00004418"/>
    </source>
</evidence>
<keyword evidence="4" id="KW-0732">Signal</keyword>
<comment type="subcellular location">
    <subcellularLocation>
        <location evidence="1">Periplasm</location>
    </subcellularLocation>
</comment>
<proteinExistence type="predicted"/>
<evidence type="ECO:0000313" key="8">
    <source>
        <dbReference type="EMBL" id="MPQ45312.1"/>
    </source>
</evidence>
<evidence type="ECO:0000313" key="9">
    <source>
        <dbReference type="Proteomes" id="UP000430345"/>
    </source>
</evidence>
<evidence type="ECO:0000256" key="3">
    <source>
        <dbReference type="ARBA" id="ARBA00022679"/>
    </source>
</evidence>
<comment type="caution">
    <text evidence="8">The sequence shown here is derived from an EMBL/GenBank/DDBJ whole genome shotgun (WGS) entry which is preliminary data.</text>
</comment>
<dbReference type="Proteomes" id="UP000430345">
    <property type="component" value="Unassembled WGS sequence"/>
</dbReference>
<reference evidence="8 9" key="1">
    <citation type="submission" date="2019-10" db="EMBL/GenBank/DDBJ databases">
        <title>The Genome Sequence of Clostridium tarantellae Isolated from Fish Brain.</title>
        <authorList>
            <person name="Bano L."/>
            <person name="Kiel M."/>
            <person name="Sales G."/>
            <person name="Doxey A.C."/>
            <person name="Mansfield M.J."/>
            <person name="Schiavone M."/>
            <person name="Rossetto O."/>
            <person name="Pirazzini M."/>
            <person name="Dobrindt U."/>
            <person name="Montecucco C."/>
        </authorList>
    </citation>
    <scope>NUCLEOTIDE SEQUENCE [LARGE SCALE GENOMIC DNA]</scope>
    <source>
        <strain evidence="8 9">DSM 3997</strain>
    </source>
</reference>
<evidence type="ECO:0000256" key="2">
    <source>
        <dbReference type="ARBA" id="ARBA00005182"/>
    </source>
</evidence>
<keyword evidence="9" id="KW-1185">Reference proteome</keyword>
<organism evidence="8 9">
    <name type="scientific">Clostridium tarantellae</name>
    <dbReference type="NCBI Taxonomy" id="39493"/>
    <lineage>
        <taxon>Bacteria</taxon>
        <taxon>Bacillati</taxon>
        <taxon>Bacillota</taxon>
        <taxon>Clostridia</taxon>
        <taxon>Eubacteriales</taxon>
        <taxon>Clostridiaceae</taxon>
        <taxon>Clostridium</taxon>
    </lineage>
</organism>
<sequence>KYSEQENRKLASKPNFNMNSFKDGSFSNKYEKYVNDQFLFRDKWINIKSIGELILGKKENNNIVYGKDGYMFEKVQSIDFQRLYKNIEAIESFTNKVHTQNSKVAFMIVPSSYSILKEKVPYGLNMIDELKFINEINEKINKKNIVDITDILKNNKDQYIYYKTDHHWTIKGAMLAYEKFLNHINEESIDFKKYEINKIENFLGSYYAKSKDFKAEKDYISFLELNNIYMKLDYGKECN</sequence>
<accession>A0A6I1MT53</accession>
<feature type="non-terminal residue" evidence="8">
    <location>
        <position position="1"/>
    </location>
</feature>
<keyword evidence="5" id="KW-0574">Periplasm</keyword>
<evidence type="ECO:0000256" key="4">
    <source>
        <dbReference type="ARBA" id="ARBA00022729"/>
    </source>
</evidence>
<gene>
    <name evidence="8" type="ORF">GBZ86_16480</name>
</gene>
<dbReference type="RefSeq" id="WP_268817451.1">
    <property type="nucleotide sequence ID" value="NZ_WHJC01000584.1"/>
</dbReference>
<dbReference type="Pfam" id="PF16822">
    <property type="entry name" value="ALGX"/>
    <property type="match status" value="1"/>
</dbReference>
<dbReference type="InterPro" id="IPR031811">
    <property type="entry name" value="ALGX/ALGJ_SGNH-like"/>
</dbReference>
<keyword evidence="6" id="KW-0016">Alginate biosynthesis</keyword>
<evidence type="ECO:0000256" key="5">
    <source>
        <dbReference type="ARBA" id="ARBA00022764"/>
    </source>
</evidence>
<protein>
    <recommendedName>
        <fullName evidence="7">AlgX/AlgJ SGNH hydrolase-like domain-containing protein</fullName>
    </recommendedName>
</protein>
<name>A0A6I1MT53_9CLOT</name>
<evidence type="ECO:0000259" key="7">
    <source>
        <dbReference type="Pfam" id="PF16822"/>
    </source>
</evidence>
<keyword evidence="3" id="KW-0808">Transferase</keyword>